<evidence type="ECO:0000256" key="6">
    <source>
        <dbReference type="ARBA" id="ARBA00022777"/>
    </source>
</evidence>
<keyword evidence="6 10" id="KW-0418">Kinase</keyword>
<name>A0A0F5VIZ5_9GAMM</name>
<dbReference type="PANTHER" id="PTHR43442">
    <property type="entry name" value="GLUCONOKINASE-RELATED"/>
    <property type="match status" value="1"/>
</dbReference>
<dbReference type="InterPro" id="IPR006001">
    <property type="entry name" value="Therm_gnt_kin"/>
</dbReference>
<dbReference type="Proteomes" id="UP000033633">
    <property type="component" value="Unassembled WGS sequence"/>
</dbReference>
<comment type="pathway">
    <text evidence="1">Carbohydrate acid metabolism.</text>
</comment>
<evidence type="ECO:0000256" key="8">
    <source>
        <dbReference type="ARBA" id="ARBA00023064"/>
    </source>
</evidence>
<evidence type="ECO:0000256" key="2">
    <source>
        <dbReference type="ARBA" id="ARBA00008420"/>
    </source>
</evidence>
<evidence type="ECO:0000256" key="4">
    <source>
        <dbReference type="ARBA" id="ARBA00022679"/>
    </source>
</evidence>
<dbReference type="GO" id="GO:0046316">
    <property type="term" value="F:gluconokinase activity"/>
    <property type="evidence" value="ECO:0007669"/>
    <property type="project" value="UniProtKB-EC"/>
</dbReference>
<dbReference type="RefSeq" id="WP_046219168.1">
    <property type="nucleotide sequence ID" value="NZ_JWYV01000001.1"/>
</dbReference>
<evidence type="ECO:0000256" key="3">
    <source>
        <dbReference type="ARBA" id="ARBA00012054"/>
    </source>
</evidence>
<keyword evidence="8" id="KW-0311">Gluconate utilization</keyword>
<dbReference type="GO" id="GO:0005524">
    <property type="term" value="F:ATP binding"/>
    <property type="evidence" value="ECO:0007669"/>
    <property type="project" value="UniProtKB-KW"/>
</dbReference>
<dbReference type="PANTHER" id="PTHR43442:SF3">
    <property type="entry name" value="GLUCONOKINASE-RELATED"/>
    <property type="match status" value="1"/>
</dbReference>
<accession>A0A0F5VIZ5</accession>
<keyword evidence="4 10" id="KW-0808">Transferase</keyword>
<dbReference type="Pfam" id="PF01202">
    <property type="entry name" value="SKI"/>
    <property type="match status" value="1"/>
</dbReference>
<dbReference type="FunFam" id="3.40.50.300:FF:000522">
    <property type="entry name" value="Gluconokinase"/>
    <property type="match status" value="1"/>
</dbReference>
<comment type="similarity">
    <text evidence="2 10">Belongs to the gluconokinase GntK/GntV family.</text>
</comment>
<dbReference type="AlphaFoldDB" id="A0A0F5VIZ5"/>
<dbReference type="OrthoDB" id="9795716at2"/>
<dbReference type="InterPro" id="IPR027417">
    <property type="entry name" value="P-loop_NTPase"/>
</dbReference>
<evidence type="ECO:0000256" key="5">
    <source>
        <dbReference type="ARBA" id="ARBA00022741"/>
    </source>
</evidence>
<comment type="catalytic activity">
    <reaction evidence="9 10">
        <text>D-gluconate + ATP = 6-phospho-D-gluconate + ADP + H(+)</text>
        <dbReference type="Rhea" id="RHEA:19433"/>
        <dbReference type="ChEBI" id="CHEBI:15378"/>
        <dbReference type="ChEBI" id="CHEBI:18391"/>
        <dbReference type="ChEBI" id="CHEBI:30616"/>
        <dbReference type="ChEBI" id="CHEBI:58759"/>
        <dbReference type="ChEBI" id="CHEBI:456216"/>
        <dbReference type="EC" id="2.7.1.12"/>
    </reaction>
</comment>
<reference evidence="11 12" key="1">
    <citation type="submission" date="2014-12" db="EMBL/GenBank/DDBJ databases">
        <title>Mercury Reductase activity and rhizosphere competence traits in the genome of root associated Photobacterium halotolerans MELD1.</title>
        <authorList>
            <person name="Mathew D.C."/>
            <person name="Huang C.-C."/>
        </authorList>
    </citation>
    <scope>NUCLEOTIDE SEQUENCE [LARGE SCALE GENOMIC DNA]</scope>
    <source>
        <strain evidence="11 12">MELD1</strain>
    </source>
</reference>
<dbReference type="PATRIC" id="fig|265726.11.peg.611"/>
<protein>
    <recommendedName>
        <fullName evidence="3 10">Gluconokinase</fullName>
        <ecNumber evidence="3 10">2.7.1.12</ecNumber>
    </recommendedName>
</protein>
<keyword evidence="5 10" id="KW-0547">Nucleotide-binding</keyword>
<gene>
    <name evidence="11" type="ORF">KY46_02830</name>
</gene>
<evidence type="ECO:0000256" key="9">
    <source>
        <dbReference type="ARBA" id="ARBA00048090"/>
    </source>
</evidence>
<dbReference type="STRING" id="265726.KY46_02830"/>
<evidence type="ECO:0000313" key="12">
    <source>
        <dbReference type="Proteomes" id="UP000033633"/>
    </source>
</evidence>
<dbReference type="SUPFAM" id="SSF52540">
    <property type="entry name" value="P-loop containing nucleoside triphosphate hydrolases"/>
    <property type="match status" value="1"/>
</dbReference>
<dbReference type="CDD" id="cd02021">
    <property type="entry name" value="GntK"/>
    <property type="match status" value="1"/>
</dbReference>
<comment type="caution">
    <text evidence="11">The sequence shown here is derived from an EMBL/GenBank/DDBJ whole genome shotgun (WGS) entry which is preliminary data.</text>
</comment>
<evidence type="ECO:0000256" key="10">
    <source>
        <dbReference type="RuleBase" id="RU363066"/>
    </source>
</evidence>
<dbReference type="GO" id="GO:0019521">
    <property type="term" value="P:D-gluconate metabolic process"/>
    <property type="evidence" value="ECO:0007669"/>
    <property type="project" value="UniProtKB-KW"/>
</dbReference>
<dbReference type="EC" id="2.7.1.12" evidence="3 10"/>
<evidence type="ECO:0000256" key="7">
    <source>
        <dbReference type="ARBA" id="ARBA00022840"/>
    </source>
</evidence>
<dbReference type="Gene3D" id="3.40.50.300">
    <property type="entry name" value="P-loop containing nucleotide triphosphate hydrolases"/>
    <property type="match status" value="1"/>
</dbReference>
<evidence type="ECO:0000256" key="1">
    <source>
        <dbReference type="ARBA" id="ARBA00004761"/>
    </source>
</evidence>
<keyword evidence="12" id="KW-1185">Reference proteome</keyword>
<dbReference type="GO" id="GO:0005737">
    <property type="term" value="C:cytoplasm"/>
    <property type="evidence" value="ECO:0007669"/>
    <property type="project" value="TreeGrafter"/>
</dbReference>
<sequence>MKPRKIIVMGVSGCGKSLIGSSLAAALGLNFFDGDDFHSPENVRKMSEGVPLNDEDRAEWLARLNQLLRETPNAVLACSALKPEYRRQLRAGIDGLEIVYLQGDFDTIWNRHQQRADHYFNGRGMLESQFATLVEPEPDEALFIDIRQSQHAVLQDILAQLSPA</sequence>
<keyword evidence="7 10" id="KW-0067">ATP-binding</keyword>
<dbReference type="EMBL" id="JWYV01000001">
    <property type="protein sequence ID" value="KKD01822.1"/>
    <property type="molecule type" value="Genomic_DNA"/>
</dbReference>
<dbReference type="NCBIfam" id="TIGR01313">
    <property type="entry name" value="therm_gnt_kin"/>
    <property type="match status" value="1"/>
</dbReference>
<organism evidence="11 12">
    <name type="scientific">Photobacterium halotolerans</name>
    <dbReference type="NCBI Taxonomy" id="265726"/>
    <lineage>
        <taxon>Bacteria</taxon>
        <taxon>Pseudomonadati</taxon>
        <taxon>Pseudomonadota</taxon>
        <taxon>Gammaproteobacteria</taxon>
        <taxon>Vibrionales</taxon>
        <taxon>Vibrionaceae</taxon>
        <taxon>Photobacterium</taxon>
    </lineage>
</organism>
<dbReference type="InterPro" id="IPR031322">
    <property type="entry name" value="Shikimate/glucono_kinase"/>
</dbReference>
<proteinExistence type="inferred from homology"/>
<evidence type="ECO:0000313" key="11">
    <source>
        <dbReference type="EMBL" id="KKD01822.1"/>
    </source>
</evidence>